<keyword evidence="3" id="KW-0288">FMN</keyword>
<dbReference type="InterPro" id="IPR001041">
    <property type="entry name" value="2Fe-2S_ferredoxin-type"/>
</dbReference>
<dbReference type="Gene3D" id="2.40.30.10">
    <property type="entry name" value="Translation factors"/>
    <property type="match status" value="1"/>
</dbReference>
<evidence type="ECO:0000313" key="13">
    <source>
        <dbReference type="Proteomes" id="UP000664132"/>
    </source>
</evidence>
<dbReference type="PROSITE" id="PS00197">
    <property type="entry name" value="2FE2S_FER_1"/>
    <property type="match status" value="1"/>
</dbReference>
<feature type="domain" description="MOSC" evidence="10">
    <location>
        <begin position="44"/>
        <end position="181"/>
    </location>
</feature>
<dbReference type="Gene3D" id="3.40.50.80">
    <property type="entry name" value="Nucleotide-binding domain of ferredoxin-NADP reductase (FNR) module"/>
    <property type="match status" value="1"/>
</dbReference>
<dbReference type="PRINTS" id="PR00409">
    <property type="entry name" value="PHDIOXRDTASE"/>
</dbReference>
<dbReference type="CDD" id="cd06185">
    <property type="entry name" value="PDR_like"/>
    <property type="match status" value="1"/>
</dbReference>
<dbReference type="PROSITE" id="PS51085">
    <property type="entry name" value="2FE2S_FER_2"/>
    <property type="match status" value="1"/>
</dbReference>
<evidence type="ECO:0000256" key="3">
    <source>
        <dbReference type="ARBA" id="ARBA00022643"/>
    </source>
</evidence>
<dbReference type="SUPFAM" id="SSF52343">
    <property type="entry name" value="Ferredoxin reductase-like, C-terminal NADP-linked domain"/>
    <property type="match status" value="1"/>
</dbReference>
<dbReference type="PANTHER" id="PTHR30212">
    <property type="entry name" value="PROTEIN YIIM"/>
    <property type="match status" value="1"/>
</dbReference>
<reference evidence="12" key="1">
    <citation type="submission" date="2021-02" db="EMBL/GenBank/DDBJ databases">
        <title>Genome sequence Cadophora malorum strain M34.</title>
        <authorList>
            <person name="Stefanovic E."/>
            <person name="Vu D."/>
            <person name="Scully C."/>
            <person name="Dijksterhuis J."/>
            <person name="Roader J."/>
            <person name="Houbraken J."/>
        </authorList>
    </citation>
    <scope>NUCLEOTIDE SEQUENCE</scope>
    <source>
        <strain evidence="12">M34</strain>
    </source>
</reference>
<keyword evidence="13" id="KW-1185">Reference proteome</keyword>
<evidence type="ECO:0000259" key="11">
    <source>
        <dbReference type="PROSITE" id="PS51384"/>
    </source>
</evidence>
<dbReference type="InterPro" id="IPR052353">
    <property type="entry name" value="Benzoxazolinone_Detox_Enz"/>
</dbReference>
<name>A0A8H7TB51_9HELO</name>
<dbReference type="InterPro" id="IPR017927">
    <property type="entry name" value="FAD-bd_FR_type"/>
</dbReference>
<dbReference type="AlphaFoldDB" id="A0A8H7TB51"/>
<evidence type="ECO:0000256" key="4">
    <source>
        <dbReference type="ARBA" id="ARBA00022714"/>
    </source>
</evidence>
<dbReference type="InterPro" id="IPR017938">
    <property type="entry name" value="Riboflavin_synthase-like_b-brl"/>
</dbReference>
<keyword evidence="8" id="KW-0411">Iron-sulfur</keyword>
<dbReference type="SUPFAM" id="SSF63380">
    <property type="entry name" value="Riboflavin synthase domain-like"/>
    <property type="match status" value="1"/>
</dbReference>
<gene>
    <name evidence="12" type="ORF">IFR04_011015</name>
</gene>
<evidence type="ECO:0000256" key="5">
    <source>
        <dbReference type="ARBA" id="ARBA00022723"/>
    </source>
</evidence>
<dbReference type="GO" id="GO:0051537">
    <property type="term" value="F:2 iron, 2 sulfur cluster binding"/>
    <property type="evidence" value="ECO:0007669"/>
    <property type="project" value="UniProtKB-KW"/>
</dbReference>
<protein>
    <submittedName>
        <fullName evidence="12">Uncharacterized protein</fullName>
    </submittedName>
</protein>
<dbReference type="Proteomes" id="UP000664132">
    <property type="component" value="Unassembled WGS sequence"/>
</dbReference>
<dbReference type="CDD" id="cd00207">
    <property type="entry name" value="fer2"/>
    <property type="match status" value="1"/>
</dbReference>
<evidence type="ECO:0000259" key="10">
    <source>
        <dbReference type="PROSITE" id="PS51340"/>
    </source>
</evidence>
<dbReference type="Pfam" id="PF03475">
    <property type="entry name" value="YiiM_3-alpha"/>
    <property type="match status" value="1"/>
</dbReference>
<evidence type="ECO:0000256" key="7">
    <source>
        <dbReference type="ARBA" id="ARBA00023004"/>
    </source>
</evidence>
<dbReference type="GO" id="GO:0030151">
    <property type="term" value="F:molybdenum ion binding"/>
    <property type="evidence" value="ECO:0007669"/>
    <property type="project" value="InterPro"/>
</dbReference>
<dbReference type="InterPro" id="IPR054582">
    <property type="entry name" value="DmmA-like_N"/>
</dbReference>
<dbReference type="PANTHER" id="PTHR30212:SF2">
    <property type="entry name" value="PROTEIN YIIM"/>
    <property type="match status" value="1"/>
</dbReference>
<proteinExistence type="predicted"/>
<dbReference type="OrthoDB" id="5390at2759"/>
<keyword evidence="2" id="KW-0285">Flavoprotein</keyword>
<dbReference type="PROSITE" id="PS51340">
    <property type="entry name" value="MOSC"/>
    <property type="match status" value="1"/>
</dbReference>
<dbReference type="Gene3D" id="2.40.33.20">
    <property type="entry name" value="PK beta-barrel domain-like"/>
    <property type="match status" value="1"/>
</dbReference>
<organism evidence="12 13">
    <name type="scientific">Cadophora malorum</name>
    <dbReference type="NCBI Taxonomy" id="108018"/>
    <lineage>
        <taxon>Eukaryota</taxon>
        <taxon>Fungi</taxon>
        <taxon>Dikarya</taxon>
        <taxon>Ascomycota</taxon>
        <taxon>Pezizomycotina</taxon>
        <taxon>Leotiomycetes</taxon>
        <taxon>Helotiales</taxon>
        <taxon>Ploettnerulaceae</taxon>
        <taxon>Cadophora</taxon>
    </lineage>
</organism>
<dbReference type="Pfam" id="PF03473">
    <property type="entry name" value="MOSC"/>
    <property type="match status" value="1"/>
</dbReference>
<keyword evidence="7" id="KW-0408">Iron</keyword>
<dbReference type="GO" id="GO:0016491">
    <property type="term" value="F:oxidoreductase activity"/>
    <property type="evidence" value="ECO:0007669"/>
    <property type="project" value="UniProtKB-KW"/>
</dbReference>
<dbReference type="EMBL" id="JAFJYH010000206">
    <property type="protein sequence ID" value="KAG4415835.1"/>
    <property type="molecule type" value="Genomic_DNA"/>
</dbReference>
<dbReference type="Pfam" id="PF00111">
    <property type="entry name" value="Fer2"/>
    <property type="match status" value="1"/>
</dbReference>
<dbReference type="InterPro" id="IPR005163">
    <property type="entry name" value="Tri_helical_YiiM-like"/>
</dbReference>
<comment type="caution">
    <text evidence="12">The sequence shown here is derived from an EMBL/GenBank/DDBJ whole genome shotgun (WGS) entry which is preliminary data.</text>
</comment>
<evidence type="ECO:0000256" key="6">
    <source>
        <dbReference type="ARBA" id="ARBA00023002"/>
    </source>
</evidence>
<dbReference type="Pfam" id="PF22290">
    <property type="entry name" value="DmmA-like_N"/>
    <property type="match status" value="1"/>
</dbReference>
<dbReference type="InterPro" id="IPR006058">
    <property type="entry name" value="2Fe2S_fd_BS"/>
</dbReference>
<evidence type="ECO:0000259" key="9">
    <source>
        <dbReference type="PROSITE" id="PS51085"/>
    </source>
</evidence>
<dbReference type="InterPro" id="IPR005302">
    <property type="entry name" value="MoCF_Sase_C"/>
</dbReference>
<keyword evidence="6" id="KW-0560">Oxidoreductase</keyword>
<dbReference type="GO" id="GO:0030170">
    <property type="term" value="F:pyridoxal phosphate binding"/>
    <property type="evidence" value="ECO:0007669"/>
    <property type="project" value="InterPro"/>
</dbReference>
<feature type="domain" description="2Fe-2S ferredoxin-type" evidence="9">
    <location>
        <begin position="475"/>
        <end position="557"/>
    </location>
</feature>
<dbReference type="SUPFAM" id="SSF50800">
    <property type="entry name" value="PK beta-barrel domain-like"/>
    <property type="match status" value="1"/>
</dbReference>
<keyword evidence="5" id="KW-0479">Metal-binding</keyword>
<sequence length="557" mass="62164">MAIQTEVGVDPNRLPQHVDTLLQVRTGKIKPVFTISERSAIFKTPLKLPVMVTTLGCDGDEQAFKNHGGPDKALMQYASQHYALWKEEIPENTHLFTLGGFGENLVTSNMDETTVCIGDIYRLGKELLIQVSEPRAPCYKLNHRFELKDMSLRSQNRNRTGWYYRVLQEGMLEAGDEIFLVQRTYPQWTIANVQKSLYKDIKNEDEMQELSSMPELGLETRTIFLNRLTKKLFKDDSARLRGGEGEALQWSPYKLVEKRKETPRISSFVFEAKIPSELVPDIKPGSHIRVKLGKDGKLVRAYSVVGGDSNRFELGVALDKDVSRGGSQYLHESMEVGDELQFSVIKSDFPLQEDADSHVLIAGGIGITAFLETAKYLQEKSLTYHLYYAFRSSEHLAFKRYLDPLADNVTILDGSKGQRLDIPEILGKARPGTHIYTCGPDRLMSAIISTAEAMSFPSSNIHFEAFTASTSGDPFEAELRSSGKVLKVKEEQTLLDVLREAGLEIGSSCEVGNCGTCKVMVCKGKVEHRGTGLMELEKASSMLSCVSRGIGKITIDL</sequence>
<keyword evidence="4" id="KW-0001">2Fe-2S</keyword>
<comment type="cofactor">
    <cofactor evidence="1">
        <name>FMN</name>
        <dbReference type="ChEBI" id="CHEBI:58210"/>
    </cofactor>
</comment>
<dbReference type="SUPFAM" id="SSF54292">
    <property type="entry name" value="2Fe-2S ferredoxin-like"/>
    <property type="match status" value="1"/>
</dbReference>
<evidence type="ECO:0000256" key="8">
    <source>
        <dbReference type="ARBA" id="ARBA00023014"/>
    </source>
</evidence>
<feature type="domain" description="FAD-binding FR-type" evidence="11">
    <location>
        <begin position="248"/>
        <end position="352"/>
    </location>
</feature>
<dbReference type="InterPro" id="IPR036010">
    <property type="entry name" value="2Fe-2S_ferredoxin-like_sf"/>
</dbReference>
<dbReference type="Gene3D" id="3.10.20.30">
    <property type="match status" value="1"/>
</dbReference>
<dbReference type="InterPro" id="IPR012675">
    <property type="entry name" value="Beta-grasp_dom_sf"/>
</dbReference>
<dbReference type="InterPro" id="IPR039261">
    <property type="entry name" value="FNR_nucleotide-bd"/>
</dbReference>
<evidence type="ECO:0000313" key="12">
    <source>
        <dbReference type="EMBL" id="KAG4415835.1"/>
    </source>
</evidence>
<accession>A0A8H7TB51</accession>
<dbReference type="PROSITE" id="PS51384">
    <property type="entry name" value="FAD_FR"/>
    <property type="match status" value="1"/>
</dbReference>
<evidence type="ECO:0000256" key="2">
    <source>
        <dbReference type="ARBA" id="ARBA00022630"/>
    </source>
</evidence>
<evidence type="ECO:0000256" key="1">
    <source>
        <dbReference type="ARBA" id="ARBA00001917"/>
    </source>
</evidence>
<dbReference type="InterPro" id="IPR011037">
    <property type="entry name" value="Pyrv_Knase-like_insert_dom_sf"/>
</dbReference>